<dbReference type="InterPro" id="IPR013320">
    <property type="entry name" value="ConA-like_dom_sf"/>
</dbReference>
<dbReference type="STRING" id="1246637.MTBBW1_1530004"/>
<dbReference type="SUPFAM" id="SSF49899">
    <property type="entry name" value="Concanavalin A-like lectins/glucanases"/>
    <property type="match status" value="1"/>
</dbReference>
<evidence type="ECO:0000313" key="3">
    <source>
        <dbReference type="Proteomes" id="UP000191931"/>
    </source>
</evidence>
<reference evidence="2 3" key="1">
    <citation type="submission" date="2017-03" db="EMBL/GenBank/DDBJ databases">
        <authorList>
            <person name="Afonso C.L."/>
            <person name="Miller P.J."/>
            <person name="Scott M.A."/>
            <person name="Spackman E."/>
            <person name="Goraichik I."/>
            <person name="Dimitrov K.M."/>
            <person name="Suarez D.L."/>
            <person name="Swayne D.E."/>
        </authorList>
    </citation>
    <scope>NUCLEOTIDE SEQUENCE [LARGE SCALE GENOMIC DNA]</scope>
    <source>
        <strain evidence="2">PRJEB14757</strain>
    </source>
</reference>
<dbReference type="AlphaFoldDB" id="A0A1W1H8F3"/>
<keyword evidence="1" id="KW-0732">Signal</keyword>
<proteinExistence type="predicted"/>
<dbReference type="Pfam" id="PF13385">
    <property type="entry name" value="Laminin_G_3"/>
    <property type="match status" value="1"/>
</dbReference>
<sequence>MKKHNLFSVLIIIILFGFTGTVQADLNDGLVAYYPFNGNANDESGNGNHGVVEGATLTEDRFENTNRAYAFDGVNDYIIINDGSQFNFSNELSISFWVNPEANQLNCAAILDKSHAHVSNNGIAKSWVVQSCGYSTNNFSLHYCSNNEGTYNNNFALQASKWTNITITKQDSQVSIYKNGIFESISEELFLTIASNGNNPLLIGAVLNYVSSRAFNGKIDEVRIYNRALSESEIQELYNEQPCDCPAECPQAELNTQYEAGKQYCIKNPAACGIVIGGDTQTSYDEGYSAAIADVKANPSAYDLFDSCDECGTNKPVNPFIPLDSTDNCAILESNFDITMPCIDVFETKIPINLQKFTYPDDPFGYYWKLNLE</sequence>
<accession>A0A1W1H8F3</accession>
<feature type="chain" id="PRO_5012099592" description="LamG-like jellyroll fold domain-containing protein" evidence="1">
    <location>
        <begin position="25"/>
        <end position="373"/>
    </location>
</feature>
<keyword evidence="3" id="KW-1185">Reference proteome</keyword>
<dbReference type="Gene3D" id="2.60.120.200">
    <property type="match status" value="1"/>
</dbReference>
<gene>
    <name evidence="2" type="ORF">MTBBW1_1530004</name>
</gene>
<dbReference type="PANTHER" id="PTHR42535">
    <property type="entry name" value="OOKINETE PROTEIN, PUTATIVE-RELATED"/>
    <property type="match status" value="1"/>
</dbReference>
<evidence type="ECO:0000256" key="1">
    <source>
        <dbReference type="SAM" id="SignalP"/>
    </source>
</evidence>
<evidence type="ECO:0000313" key="2">
    <source>
        <dbReference type="EMBL" id="SLM28770.1"/>
    </source>
</evidence>
<dbReference type="PANTHER" id="PTHR42535:SF2">
    <property type="entry name" value="CHROMOSOME UNDETERMINED SCAFFOLD_146, WHOLE GENOME SHOTGUN SEQUENCE"/>
    <property type="match status" value="1"/>
</dbReference>
<dbReference type="Proteomes" id="UP000191931">
    <property type="component" value="Unassembled WGS sequence"/>
</dbReference>
<dbReference type="EMBL" id="FWEV01000061">
    <property type="protein sequence ID" value="SLM28770.1"/>
    <property type="molecule type" value="Genomic_DNA"/>
</dbReference>
<feature type="signal peptide" evidence="1">
    <location>
        <begin position="1"/>
        <end position="24"/>
    </location>
</feature>
<name>A0A1W1H8F3_9BACT</name>
<dbReference type="OrthoDB" id="5430002at2"/>
<protein>
    <recommendedName>
        <fullName evidence="4">LamG-like jellyroll fold domain-containing protein</fullName>
    </recommendedName>
</protein>
<evidence type="ECO:0008006" key="4">
    <source>
        <dbReference type="Google" id="ProtNLM"/>
    </source>
</evidence>
<organism evidence="2 3">
    <name type="scientific">Desulfamplus magnetovallimortis</name>
    <dbReference type="NCBI Taxonomy" id="1246637"/>
    <lineage>
        <taxon>Bacteria</taxon>
        <taxon>Pseudomonadati</taxon>
        <taxon>Thermodesulfobacteriota</taxon>
        <taxon>Desulfobacteria</taxon>
        <taxon>Desulfobacterales</taxon>
        <taxon>Desulfobacteraceae</taxon>
        <taxon>Desulfamplus</taxon>
    </lineage>
</organism>
<dbReference type="RefSeq" id="WP_080805234.1">
    <property type="nucleotide sequence ID" value="NZ_LT828550.1"/>
</dbReference>